<gene>
    <name evidence="2" type="ORF">CYLTODRAFT_495283</name>
</gene>
<organism evidence="2 3">
    <name type="scientific">Cylindrobasidium torrendii FP15055 ss-10</name>
    <dbReference type="NCBI Taxonomy" id="1314674"/>
    <lineage>
        <taxon>Eukaryota</taxon>
        <taxon>Fungi</taxon>
        <taxon>Dikarya</taxon>
        <taxon>Basidiomycota</taxon>
        <taxon>Agaricomycotina</taxon>
        <taxon>Agaricomycetes</taxon>
        <taxon>Agaricomycetidae</taxon>
        <taxon>Agaricales</taxon>
        <taxon>Marasmiineae</taxon>
        <taxon>Physalacriaceae</taxon>
        <taxon>Cylindrobasidium</taxon>
    </lineage>
</organism>
<dbReference type="InterPro" id="IPR046528">
    <property type="entry name" value="DUF6593"/>
</dbReference>
<evidence type="ECO:0000313" key="2">
    <source>
        <dbReference type="EMBL" id="KIY61376.1"/>
    </source>
</evidence>
<dbReference type="OrthoDB" id="2910790at2759"/>
<dbReference type="Proteomes" id="UP000054007">
    <property type="component" value="Unassembled WGS sequence"/>
</dbReference>
<keyword evidence="3" id="KW-1185">Reference proteome</keyword>
<protein>
    <recommendedName>
        <fullName evidence="1">DUF6593 domain-containing protein</fullName>
    </recommendedName>
</protein>
<dbReference type="Pfam" id="PF20236">
    <property type="entry name" value="DUF6593"/>
    <property type="match status" value="1"/>
</dbReference>
<proteinExistence type="predicted"/>
<evidence type="ECO:0000259" key="1">
    <source>
        <dbReference type="Pfam" id="PF20236"/>
    </source>
</evidence>
<dbReference type="EMBL" id="KN880961">
    <property type="protein sequence ID" value="KIY61376.1"/>
    <property type="molecule type" value="Genomic_DNA"/>
</dbReference>
<dbReference type="STRING" id="1314674.A0A0D7AVS5"/>
<sequence>MHRPLPYVFEDRTGANSSSDFDEIYDRSYFHIGRTPQTGRTKTMIYCMHTRATRHRDSQPLTKPASAILDYGEDESLGLISYVLPTGVVTEVMSKYLRKTSMFSGSLSRKFTASDGREYRWSYRTVPGQEWTCSVGPENFVVAHYDLKPPDVRAYGVSGHTLTVDERCGHILLELLASLNIMRHIALHNL</sequence>
<accession>A0A0D7AVS5</accession>
<dbReference type="AlphaFoldDB" id="A0A0D7AVS5"/>
<feature type="domain" description="DUF6593" evidence="1">
    <location>
        <begin position="62"/>
        <end position="183"/>
    </location>
</feature>
<name>A0A0D7AVS5_9AGAR</name>
<reference evidence="2 3" key="1">
    <citation type="journal article" date="2015" name="Fungal Genet. Biol.">
        <title>Evolution of novel wood decay mechanisms in Agaricales revealed by the genome sequences of Fistulina hepatica and Cylindrobasidium torrendii.</title>
        <authorList>
            <person name="Floudas D."/>
            <person name="Held B.W."/>
            <person name="Riley R."/>
            <person name="Nagy L.G."/>
            <person name="Koehler G."/>
            <person name="Ransdell A.S."/>
            <person name="Younus H."/>
            <person name="Chow J."/>
            <person name="Chiniquy J."/>
            <person name="Lipzen A."/>
            <person name="Tritt A."/>
            <person name="Sun H."/>
            <person name="Haridas S."/>
            <person name="LaButti K."/>
            <person name="Ohm R.A."/>
            <person name="Kues U."/>
            <person name="Blanchette R.A."/>
            <person name="Grigoriev I.V."/>
            <person name="Minto R.E."/>
            <person name="Hibbett D.S."/>
        </authorList>
    </citation>
    <scope>NUCLEOTIDE SEQUENCE [LARGE SCALE GENOMIC DNA]</scope>
    <source>
        <strain evidence="2 3">FP15055 ss-10</strain>
    </source>
</reference>
<evidence type="ECO:0000313" key="3">
    <source>
        <dbReference type="Proteomes" id="UP000054007"/>
    </source>
</evidence>